<dbReference type="GO" id="GO:0004888">
    <property type="term" value="F:transmembrane signaling receptor activity"/>
    <property type="evidence" value="ECO:0007669"/>
    <property type="project" value="InterPro"/>
</dbReference>
<dbReference type="Pfam" id="PF00015">
    <property type="entry name" value="MCPsignal"/>
    <property type="match status" value="1"/>
</dbReference>
<dbReference type="InterPro" id="IPR051310">
    <property type="entry name" value="MCP_chemotaxis"/>
</dbReference>
<proteinExistence type="inferred from homology"/>
<comment type="similarity">
    <text evidence="10">Belongs to the methyl-accepting chemotaxis (MCP) protein family.</text>
</comment>
<evidence type="ECO:0000256" key="5">
    <source>
        <dbReference type="ARBA" id="ARBA00022519"/>
    </source>
</evidence>
<dbReference type="Pfam" id="PF02203">
    <property type="entry name" value="TarH"/>
    <property type="match status" value="1"/>
</dbReference>
<evidence type="ECO:0000256" key="12">
    <source>
        <dbReference type="SAM" id="Phobius"/>
    </source>
</evidence>
<dbReference type="InterPro" id="IPR003660">
    <property type="entry name" value="HAMP_dom"/>
</dbReference>
<dbReference type="SMART" id="SM00304">
    <property type="entry name" value="HAMP"/>
    <property type="match status" value="1"/>
</dbReference>
<gene>
    <name evidence="15" type="ORF">DT99_35355</name>
</gene>
<evidence type="ECO:0000256" key="4">
    <source>
        <dbReference type="ARBA" id="ARBA00022500"/>
    </source>
</evidence>
<dbReference type="OrthoDB" id="9806477at2"/>
<dbReference type="SMART" id="SM00283">
    <property type="entry name" value="MA"/>
    <property type="match status" value="1"/>
</dbReference>
<reference evidence="15" key="1">
    <citation type="submission" date="2014-04" db="EMBL/GenBank/DDBJ databases">
        <title>In planta biocontrol of soil-borne Fusarium wilt of banana through a plant endophytic bacterium, Burkholderia cenocepacia 869T2.</title>
        <authorList>
            <person name="Ho Y.-N."/>
            <person name="Chiang H.-M."/>
            <person name="Chao C.-P."/>
            <person name="Su C.-C."/>
            <person name="Hsu H.-F."/>
            <person name="Guo C.-T."/>
            <person name="Hsieh J.-L."/>
            <person name="Huang C.-C."/>
        </authorList>
    </citation>
    <scope>NUCLEOTIDE SEQUENCE [LARGE SCALE GENOMIC DNA]</scope>
    <source>
        <strain evidence="15">869T2</strain>
    </source>
</reference>
<keyword evidence="5" id="KW-0997">Cell inner membrane</keyword>
<keyword evidence="8 12" id="KW-0472">Membrane</keyword>
<dbReference type="GO" id="GO:0006935">
    <property type="term" value="P:chemotaxis"/>
    <property type="evidence" value="ECO:0007669"/>
    <property type="project" value="UniProtKB-KW"/>
</dbReference>
<dbReference type="InterPro" id="IPR004090">
    <property type="entry name" value="Chemotax_Me-accpt_rcpt"/>
</dbReference>
<dbReference type="EMBL" id="JJOA01000076">
    <property type="protein sequence ID" value="KEA54992.1"/>
    <property type="molecule type" value="Genomic_DNA"/>
</dbReference>
<dbReference type="InterPro" id="IPR004089">
    <property type="entry name" value="MCPsignal_dom"/>
</dbReference>
<evidence type="ECO:0000256" key="11">
    <source>
        <dbReference type="PROSITE-ProRule" id="PRU00284"/>
    </source>
</evidence>
<evidence type="ECO:0000259" key="13">
    <source>
        <dbReference type="PROSITE" id="PS50111"/>
    </source>
</evidence>
<dbReference type="AlphaFoldDB" id="A0A071M2S5"/>
<name>A0A071M2S5_9BURK</name>
<evidence type="ECO:0000259" key="14">
    <source>
        <dbReference type="PROSITE" id="PS50885"/>
    </source>
</evidence>
<evidence type="ECO:0000256" key="7">
    <source>
        <dbReference type="ARBA" id="ARBA00022989"/>
    </source>
</evidence>
<evidence type="ECO:0000313" key="15">
    <source>
        <dbReference type="EMBL" id="KEA54992.1"/>
    </source>
</evidence>
<dbReference type="GO" id="GO:0007165">
    <property type="term" value="P:signal transduction"/>
    <property type="evidence" value="ECO:0007669"/>
    <property type="project" value="UniProtKB-KW"/>
</dbReference>
<dbReference type="PROSITE" id="PS51257">
    <property type="entry name" value="PROKAR_LIPOPROTEIN"/>
    <property type="match status" value="1"/>
</dbReference>
<dbReference type="PROSITE" id="PS50885">
    <property type="entry name" value="HAMP"/>
    <property type="match status" value="1"/>
</dbReference>
<organism evidence="15">
    <name type="scientific">Burkholderia cenocepacia</name>
    <dbReference type="NCBI Taxonomy" id="95486"/>
    <lineage>
        <taxon>Bacteria</taxon>
        <taxon>Pseudomonadati</taxon>
        <taxon>Pseudomonadota</taxon>
        <taxon>Betaproteobacteria</taxon>
        <taxon>Burkholderiales</taxon>
        <taxon>Burkholderiaceae</taxon>
        <taxon>Burkholderia</taxon>
        <taxon>Burkholderia cepacia complex</taxon>
    </lineage>
</organism>
<dbReference type="CDD" id="cd11386">
    <property type="entry name" value="MCP_signal"/>
    <property type="match status" value="1"/>
</dbReference>
<dbReference type="PANTHER" id="PTHR43531:SF14">
    <property type="entry name" value="METHYL-ACCEPTING CHEMOTAXIS PROTEIN I-RELATED"/>
    <property type="match status" value="1"/>
</dbReference>
<dbReference type="FunFam" id="1.10.287.950:FF:000001">
    <property type="entry name" value="Methyl-accepting chemotaxis sensory transducer"/>
    <property type="match status" value="1"/>
</dbReference>
<comment type="caution">
    <text evidence="15">The sequence shown here is derived from an EMBL/GenBank/DDBJ whole genome shotgun (WGS) entry which is preliminary data.</text>
</comment>
<evidence type="ECO:0000256" key="6">
    <source>
        <dbReference type="ARBA" id="ARBA00022692"/>
    </source>
</evidence>
<dbReference type="PRINTS" id="PR00260">
    <property type="entry name" value="CHEMTRNSDUCR"/>
</dbReference>
<dbReference type="InterPro" id="IPR003122">
    <property type="entry name" value="Tar_rcpt_lig-bd"/>
</dbReference>
<feature type="domain" description="Methyl-accepting transducer" evidence="13">
    <location>
        <begin position="271"/>
        <end position="500"/>
    </location>
</feature>
<accession>A0A071M2S5</accession>
<dbReference type="GO" id="GO:0005886">
    <property type="term" value="C:plasma membrane"/>
    <property type="evidence" value="ECO:0007669"/>
    <property type="project" value="UniProtKB-SubCell"/>
</dbReference>
<dbReference type="Pfam" id="PF00672">
    <property type="entry name" value="HAMP"/>
    <property type="match status" value="1"/>
</dbReference>
<feature type="transmembrane region" description="Helical" evidence="12">
    <location>
        <begin position="190"/>
        <end position="208"/>
    </location>
</feature>
<keyword evidence="4" id="KW-0145">Chemotaxis</keyword>
<keyword evidence="2" id="KW-1003">Cell membrane</keyword>
<evidence type="ECO:0000256" key="8">
    <source>
        <dbReference type="ARBA" id="ARBA00023136"/>
    </source>
</evidence>
<keyword evidence="9 11" id="KW-0807">Transducer</keyword>
<evidence type="ECO:0000256" key="9">
    <source>
        <dbReference type="ARBA" id="ARBA00023224"/>
    </source>
</evidence>
<sequence length="521" mass="55413">MRKQLTIRGGLVATIAGYTVLLVLVVGACIAALYMGNDSLEAMYRDDTASLLHLKTSSERMLVLRERMSDVAQIISAGQSGKEGTAQLHTLLKQSNDELEAYTRLHARDANEQALFDALQSRRRALLDRVFLKALSQLDGDDAFNFLDTQRTAPPALFAAYQDAIDALESFQVARQKARYEAAGVRFHRIVWGMAAVAGLALVVGFFAQRLLAKAIIEPIHLAVGQFEKISKGDLTGTVVVAGENEMAYLLNALKRMQDGLVDTVNQVRASTETIVGDVRTIASGNVDLSARTEQQAVSLQQAAASVEQLTAAVRQNADNARDARTYVEGAAGIASRGGEAMQRVVETMSAISTSSARISGIVGTIESIAFQTNILALNAAVEAARAGEQGRGFAVVATEVRGLAQRCASAAKEIRDLIGSAARRVEDGSGLVTLAGSAMSELVAAVERVNAIMGETSNAFEEQSAGIEQVNAAVIQMEQTMQRNAALVEEAAAAALSLDEQGSRLSAAVAQFRLRDEAVA</sequence>
<keyword evidence="6 12" id="KW-0812">Transmembrane</keyword>
<evidence type="ECO:0000256" key="10">
    <source>
        <dbReference type="ARBA" id="ARBA00029447"/>
    </source>
</evidence>
<dbReference type="SUPFAM" id="SSF58104">
    <property type="entry name" value="Methyl-accepting chemotaxis protein (MCP) signaling domain"/>
    <property type="match status" value="1"/>
</dbReference>
<evidence type="ECO:0000256" key="3">
    <source>
        <dbReference type="ARBA" id="ARBA00022481"/>
    </source>
</evidence>
<keyword evidence="3" id="KW-0488">Methylation</keyword>
<protein>
    <submittedName>
        <fullName evidence="15">Chemotaxis protein</fullName>
    </submittedName>
</protein>
<dbReference type="PANTHER" id="PTHR43531">
    <property type="entry name" value="PROTEIN ICFG"/>
    <property type="match status" value="1"/>
</dbReference>
<feature type="transmembrane region" description="Helical" evidence="12">
    <location>
        <begin position="12"/>
        <end position="35"/>
    </location>
</feature>
<feature type="domain" description="HAMP" evidence="14">
    <location>
        <begin position="214"/>
        <end position="266"/>
    </location>
</feature>
<dbReference type="Gene3D" id="1.10.287.950">
    <property type="entry name" value="Methyl-accepting chemotaxis protein"/>
    <property type="match status" value="1"/>
</dbReference>
<dbReference type="PROSITE" id="PS50111">
    <property type="entry name" value="CHEMOTAXIS_TRANSDUC_2"/>
    <property type="match status" value="1"/>
</dbReference>
<comment type="subcellular location">
    <subcellularLocation>
        <location evidence="1">Cell inner membrane</location>
        <topology evidence="1">Multi-pass membrane protein</topology>
    </subcellularLocation>
</comment>
<keyword evidence="7 12" id="KW-1133">Transmembrane helix</keyword>
<evidence type="ECO:0000256" key="2">
    <source>
        <dbReference type="ARBA" id="ARBA00022475"/>
    </source>
</evidence>
<evidence type="ECO:0000256" key="1">
    <source>
        <dbReference type="ARBA" id="ARBA00004429"/>
    </source>
</evidence>